<evidence type="ECO:0000256" key="8">
    <source>
        <dbReference type="ARBA" id="ARBA00034617"/>
    </source>
</evidence>
<evidence type="ECO:0000313" key="16">
    <source>
        <dbReference type="EMBL" id="TCV95218.1"/>
    </source>
</evidence>
<dbReference type="SUPFAM" id="SSF52540">
    <property type="entry name" value="P-loop containing nucleoside triphosphate hydrolases"/>
    <property type="match status" value="1"/>
</dbReference>
<comment type="catalytic activity">
    <reaction evidence="8">
        <text>Couples ATP hydrolysis with the unwinding of duplex DNA by translocating in the 3'-5' direction.</text>
        <dbReference type="EC" id="5.6.2.4"/>
    </reaction>
</comment>
<evidence type="ECO:0000256" key="2">
    <source>
        <dbReference type="ARBA" id="ARBA00022741"/>
    </source>
</evidence>
<dbReference type="GO" id="GO:0043138">
    <property type="term" value="F:3'-5' DNA helicase activity"/>
    <property type="evidence" value="ECO:0007669"/>
    <property type="project" value="UniProtKB-EC"/>
</dbReference>
<keyword evidence="7" id="KW-0413">Isomerase</keyword>
<comment type="caution">
    <text evidence="16">The sequence shown here is derived from an EMBL/GenBank/DDBJ whole genome shotgun (WGS) entry which is preliminary data.</text>
</comment>
<evidence type="ECO:0000256" key="4">
    <source>
        <dbReference type="ARBA" id="ARBA00022806"/>
    </source>
</evidence>
<feature type="domain" description="UvrD-like helicase ATP-binding" evidence="14">
    <location>
        <begin position="21"/>
        <end position="308"/>
    </location>
</feature>
<feature type="binding site" evidence="12">
    <location>
        <begin position="42"/>
        <end position="49"/>
    </location>
    <ligand>
        <name>ATP</name>
        <dbReference type="ChEBI" id="CHEBI:30616"/>
    </ligand>
</feature>
<dbReference type="CDD" id="cd17932">
    <property type="entry name" value="DEXQc_UvrD"/>
    <property type="match status" value="1"/>
</dbReference>
<evidence type="ECO:0000256" key="11">
    <source>
        <dbReference type="ARBA" id="ARBA00048988"/>
    </source>
</evidence>
<dbReference type="Gene3D" id="1.10.10.160">
    <property type="match status" value="1"/>
</dbReference>
<evidence type="ECO:0000256" key="13">
    <source>
        <dbReference type="SAM" id="MobiDB-lite"/>
    </source>
</evidence>
<comment type="similarity">
    <text evidence="1">Belongs to the helicase family. UvrD subfamily.</text>
</comment>
<dbReference type="Gene3D" id="1.10.486.10">
    <property type="entry name" value="PCRA, domain 4"/>
    <property type="match status" value="1"/>
</dbReference>
<dbReference type="PANTHER" id="PTHR11070">
    <property type="entry name" value="UVRD / RECB / PCRA DNA HELICASE FAMILY MEMBER"/>
    <property type="match status" value="1"/>
</dbReference>
<dbReference type="GO" id="GO:0016887">
    <property type="term" value="F:ATP hydrolysis activity"/>
    <property type="evidence" value="ECO:0007669"/>
    <property type="project" value="RHEA"/>
</dbReference>
<comment type="catalytic activity">
    <reaction evidence="11">
        <text>ATP + H2O = ADP + phosphate + H(+)</text>
        <dbReference type="Rhea" id="RHEA:13065"/>
        <dbReference type="ChEBI" id="CHEBI:15377"/>
        <dbReference type="ChEBI" id="CHEBI:15378"/>
        <dbReference type="ChEBI" id="CHEBI:30616"/>
        <dbReference type="ChEBI" id="CHEBI:43474"/>
        <dbReference type="ChEBI" id="CHEBI:456216"/>
        <dbReference type="EC" id="5.6.2.4"/>
    </reaction>
</comment>
<dbReference type="Pfam" id="PF13361">
    <property type="entry name" value="UvrD_C"/>
    <property type="match status" value="1"/>
</dbReference>
<dbReference type="AlphaFoldDB" id="A0A4R3YU12"/>
<evidence type="ECO:0000256" key="10">
    <source>
        <dbReference type="ARBA" id="ARBA00034923"/>
    </source>
</evidence>
<evidence type="ECO:0000256" key="6">
    <source>
        <dbReference type="ARBA" id="ARBA00023125"/>
    </source>
</evidence>
<dbReference type="RefSeq" id="WP_165911719.1">
    <property type="nucleotide sequence ID" value="NZ_SMCR01000006.1"/>
</dbReference>
<evidence type="ECO:0000256" key="3">
    <source>
        <dbReference type="ARBA" id="ARBA00022801"/>
    </source>
</evidence>
<dbReference type="InterPro" id="IPR027417">
    <property type="entry name" value="P-loop_NTPase"/>
</dbReference>
<evidence type="ECO:0000259" key="15">
    <source>
        <dbReference type="PROSITE" id="PS51217"/>
    </source>
</evidence>
<dbReference type="PROSITE" id="PS51217">
    <property type="entry name" value="UVRD_HELICASE_CTER"/>
    <property type="match status" value="1"/>
</dbReference>
<evidence type="ECO:0000256" key="9">
    <source>
        <dbReference type="ARBA" id="ARBA00034808"/>
    </source>
</evidence>
<dbReference type="GO" id="GO:0033202">
    <property type="term" value="C:DNA helicase complex"/>
    <property type="evidence" value="ECO:0007669"/>
    <property type="project" value="TreeGrafter"/>
</dbReference>
<protein>
    <recommendedName>
        <fullName evidence="9">DNA 3'-5' helicase</fullName>
        <ecNumber evidence="9">5.6.2.4</ecNumber>
    </recommendedName>
    <alternativeName>
        <fullName evidence="10">DNA 3'-5' helicase II</fullName>
    </alternativeName>
</protein>
<dbReference type="GO" id="GO:0005524">
    <property type="term" value="F:ATP binding"/>
    <property type="evidence" value="ECO:0007669"/>
    <property type="project" value="UniProtKB-UniRule"/>
</dbReference>
<keyword evidence="6" id="KW-0238">DNA-binding</keyword>
<accession>A0A4R3YU12</accession>
<evidence type="ECO:0000256" key="1">
    <source>
        <dbReference type="ARBA" id="ARBA00009922"/>
    </source>
</evidence>
<dbReference type="Proteomes" id="UP000295719">
    <property type="component" value="Unassembled WGS sequence"/>
</dbReference>
<dbReference type="Pfam" id="PF00580">
    <property type="entry name" value="UvrD-helicase"/>
    <property type="match status" value="1"/>
</dbReference>
<sequence>MKNTHLPDHSGGPAAATHEHDGPNSAQQDAITSTEGAIRIIAGAGTGKTRTLTDRYCYLVSMLGVAPRNIMCVTFTNRAANEMKRRVRRTLGDLDLGMICTFHAFCVQLLKEDIHLLNFPRNFIILDMEDLKQMLLKIFSDMGLTLRDTTIKRTLDEVLEARKLQATGYIDDIYQLNNEQLKARFVTARDRDEEIFLRYIYEQKKCFGCDFNDLINFATWILEKFPDVRHKWQDRMQYVMVDEFQDVSKRQYQLARLLAGKHGNLFIVGDPDQTIYSWRGAHLRLFLDFDKVYPAAKTIALTMNYRSSPQILAASNHLIEQNQVRVEKTLQAQQTEGPKPSYYHAKSERLEAEWIAERVAELQAKGINSNDIAVLYRAHFLTRALEECFISRGLPYTIFSGVAFYGRREIKDVICYLRMVTGADDLALLRTINLPSRRIGKKRLAALAVLAEERALSLYQALKENLDQPMFKGTDARQYVAAIEQVRQQRAVLTLGNQLQMLLDLSGYEGLLRLSGDQERLDNLAELKRSVQQAGDEDEEATLEEFLERVALFTSLDQESEHATLKLMTIHSAKGMEFRYVFICGMNEGVFPGRRISSIEEMEEERRLAYVAMTRAREGLYLSDAQGVANDGLFKYPSRFIFDAGAQHIDFLVPLEPAMHPEGRSNDATNGFISAVQDPMDRFRPGDRVMHPVFGSGTVNASHPDEFAYAVKFDGLPTERSMQFNAPLQKIT</sequence>
<reference evidence="16 17" key="1">
    <citation type="submission" date="2019-03" db="EMBL/GenBank/DDBJ databases">
        <title>Genomic Encyclopedia of Type Strains, Phase IV (KMG-IV): sequencing the most valuable type-strain genomes for metagenomic binning, comparative biology and taxonomic classification.</title>
        <authorList>
            <person name="Goeker M."/>
        </authorList>
    </citation>
    <scope>NUCLEOTIDE SEQUENCE [LARGE SCALE GENOMIC DNA]</scope>
    <source>
        <strain evidence="16 17">DSM 19580</strain>
    </source>
</reference>
<dbReference type="Gene3D" id="3.40.50.300">
    <property type="entry name" value="P-loop containing nucleotide triphosphate hydrolases"/>
    <property type="match status" value="2"/>
</dbReference>
<feature type="region of interest" description="Disordered" evidence="13">
    <location>
        <begin position="1"/>
        <end position="29"/>
    </location>
</feature>
<keyword evidence="5 12" id="KW-0067">ATP-binding</keyword>
<evidence type="ECO:0000259" key="14">
    <source>
        <dbReference type="PROSITE" id="PS51198"/>
    </source>
</evidence>
<dbReference type="InterPro" id="IPR014016">
    <property type="entry name" value="UvrD-like_ATP-bd"/>
</dbReference>
<dbReference type="InterPro" id="IPR000212">
    <property type="entry name" value="DNA_helicase_UvrD/REP"/>
</dbReference>
<dbReference type="GO" id="GO:0003677">
    <property type="term" value="F:DNA binding"/>
    <property type="evidence" value="ECO:0007669"/>
    <property type="project" value="UniProtKB-KW"/>
</dbReference>
<keyword evidence="3 12" id="KW-0378">Hydrolase</keyword>
<evidence type="ECO:0000256" key="12">
    <source>
        <dbReference type="PROSITE-ProRule" id="PRU00560"/>
    </source>
</evidence>
<gene>
    <name evidence="16" type="ORF">EDC52_106149</name>
</gene>
<feature type="domain" description="UvrD-like helicase C-terminal" evidence="15">
    <location>
        <begin position="309"/>
        <end position="575"/>
    </location>
</feature>
<dbReference type="EC" id="5.6.2.4" evidence="9"/>
<keyword evidence="4 12" id="KW-0347">Helicase</keyword>
<dbReference type="PROSITE" id="PS51198">
    <property type="entry name" value="UVRD_HELICASE_ATP_BIND"/>
    <property type="match status" value="1"/>
</dbReference>
<proteinExistence type="inferred from homology"/>
<evidence type="ECO:0000256" key="7">
    <source>
        <dbReference type="ARBA" id="ARBA00023235"/>
    </source>
</evidence>
<dbReference type="PANTHER" id="PTHR11070:SF2">
    <property type="entry name" value="ATP-DEPENDENT DNA HELICASE SRS2"/>
    <property type="match status" value="1"/>
</dbReference>
<dbReference type="InterPro" id="IPR013986">
    <property type="entry name" value="DExx_box_DNA_helicase_dom_sf"/>
</dbReference>
<dbReference type="GO" id="GO:0000725">
    <property type="term" value="P:recombinational repair"/>
    <property type="evidence" value="ECO:0007669"/>
    <property type="project" value="TreeGrafter"/>
</dbReference>
<keyword evidence="2 12" id="KW-0547">Nucleotide-binding</keyword>
<evidence type="ECO:0000313" key="17">
    <source>
        <dbReference type="Proteomes" id="UP000295719"/>
    </source>
</evidence>
<keyword evidence="17" id="KW-1185">Reference proteome</keyword>
<dbReference type="GO" id="GO:0005829">
    <property type="term" value="C:cytosol"/>
    <property type="evidence" value="ECO:0007669"/>
    <property type="project" value="TreeGrafter"/>
</dbReference>
<name>A0A4R3YU12_9GAMM</name>
<dbReference type="InterPro" id="IPR014017">
    <property type="entry name" value="DNA_helicase_UvrD-like_C"/>
</dbReference>
<dbReference type="EMBL" id="SMCR01000006">
    <property type="protein sequence ID" value="TCV95218.1"/>
    <property type="molecule type" value="Genomic_DNA"/>
</dbReference>
<evidence type="ECO:0000256" key="5">
    <source>
        <dbReference type="ARBA" id="ARBA00022840"/>
    </source>
</evidence>
<organism evidence="16 17">
    <name type="scientific">Biostraticola tofi</name>
    <dbReference type="NCBI Taxonomy" id="466109"/>
    <lineage>
        <taxon>Bacteria</taxon>
        <taxon>Pseudomonadati</taxon>
        <taxon>Pseudomonadota</taxon>
        <taxon>Gammaproteobacteria</taxon>
        <taxon>Enterobacterales</taxon>
        <taxon>Bruguierivoracaceae</taxon>
        <taxon>Biostraticola</taxon>
    </lineage>
</organism>